<dbReference type="AlphaFoldDB" id="A0A8J4DXX5"/>
<dbReference type="RefSeq" id="WP_203991263.1">
    <property type="nucleotide sequence ID" value="NZ_BOPG01000013.1"/>
</dbReference>
<proteinExistence type="predicted"/>
<dbReference type="Proteomes" id="UP000612585">
    <property type="component" value="Unassembled WGS sequence"/>
</dbReference>
<reference evidence="1" key="1">
    <citation type="submission" date="2021-01" db="EMBL/GenBank/DDBJ databases">
        <title>Whole genome shotgun sequence of Virgisporangium aurantiacum NBRC 16421.</title>
        <authorList>
            <person name="Komaki H."/>
            <person name="Tamura T."/>
        </authorList>
    </citation>
    <scope>NUCLEOTIDE SEQUENCE</scope>
    <source>
        <strain evidence="1">NBRC 16421</strain>
    </source>
</reference>
<dbReference type="EMBL" id="BOPG01000013">
    <property type="protein sequence ID" value="GIJ55045.1"/>
    <property type="molecule type" value="Genomic_DNA"/>
</dbReference>
<keyword evidence="2" id="KW-1185">Reference proteome</keyword>
<organism evidence="1 2">
    <name type="scientific">Virgisporangium aurantiacum</name>
    <dbReference type="NCBI Taxonomy" id="175570"/>
    <lineage>
        <taxon>Bacteria</taxon>
        <taxon>Bacillati</taxon>
        <taxon>Actinomycetota</taxon>
        <taxon>Actinomycetes</taxon>
        <taxon>Micromonosporales</taxon>
        <taxon>Micromonosporaceae</taxon>
        <taxon>Virgisporangium</taxon>
    </lineage>
</organism>
<comment type="caution">
    <text evidence="1">The sequence shown here is derived from an EMBL/GenBank/DDBJ whole genome shotgun (WGS) entry which is preliminary data.</text>
</comment>
<evidence type="ECO:0000313" key="2">
    <source>
        <dbReference type="Proteomes" id="UP000612585"/>
    </source>
</evidence>
<evidence type="ECO:0000313" key="1">
    <source>
        <dbReference type="EMBL" id="GIJ55045.1"/>
    </source>
</evidence>
<protein>
    <submittedName>
        <fullName evidence="1">Uncharacterized protein</fullName>
    </submittedName>
</protein>
<gene>
    <name evidence="1" type="ORF">Vau01_025610</name>
</gene>
<accession>A0A8J4DXX5</accession>
<sequence>MRAFFRSLVLSVLITGAFPILDGTAASTGEAARSGVLAAPDCPAGTNWDAVLKRCR</sequence>
<name>A0A8J4DXX5_9ACTN</name>